<dbReference type="EMBL" id="JBHRWN010000002">
    <property type="protein sequence ID" value="MFC3477813.1"/>
    <property type="molecule type" value="Genomic_DNA"/>
</dbReference>
<dbReference type="GeneID" id="69119194"/>
<protein>
    <submittedName>
        <fullName evidence="1">Uncharacterized protein</fullName>
    </submittedName>
</protein>
<proteinExistence type="predicted"/>
<accession>A0ABD5NEK2</accession>
<comment type="caution">
    <text evidence="1">The sequence shown here is derived from an EMBL/GenBank/DDBJ whole genome shotgun (WGS) entry which is preliminary data.</text>
</comment>
<name>A0ABD5NEK2_9EURY</name>
<keyword evidence="2" id="KW-1185">Reference proteome</keyword>
<dbReference type="RefSeq" id="WP_232571066.1">
    <property type="nucleotide sequence ID" value="NZ_CP089466.1"/>
</dbReference>
<sequence>MPSKRLLAVALAAMVLFAGCSALPSGGGGGDADPEAPDYHGFTFVSDTGGNAYEATVTVEKDGERLLERSVSGDGDGTYVNLSSVEEAGPYTMTVNTTIPAAGGGNMSEQVELNGSLGNETVIDVSYLAIEVKSFALPRQEMEEPLYFQKNIDLPIEAQVVVTHDGETVYSEDVHRNGTGPFELAELPETGVYQVSVGDSDGENWENDTVILRDPQSKLFTKLDGDTPVIEVYPPEMPPPSN</sequence>
<organism evidence="1 2">
    <name type="scientific">Halobacterium litoreum</name>
    <dbReference type="NCBI Taxonomy" id="2039234"/>
    <lineage>
        <taxon>Archaea</taxon>
        <taxon>Methanobacteriati</taxon>
        <taxon>Methanobacteriota</taxon>
        <taxon>Stenosarchaea group</taxon>
        <taxon>Halobacteria</taxon>
        <taxon>Halobacteriales</taxon>
        <taxon>Halobacteriaceae</taxon>
        <taxon>Halobacterium</taxon>
    </lineage>
</organism>
<evidence type="ECO:0000313" key="2">
    <source>
        <dbReference type="Proteomes" id="UP001595660"/>
    </source>
</evidence>
<evidence type="ECO:0000313" key="1">
    <source>
        <dbReference type="EMBL" id="MFC3477813.1"/>
    </source>
</evidence>
<dbReference type="Proteomes" id="UP001595660">
    <property type="component" value="Unassembled WGS sequence"/>
</dbReference>
<reference evidence="1 2" key="1">
    <citation type="journal article" date="2019" name="Int. J. Syst. Evol. Microbiol.">
        <title>The Global Catalogue of Microorganisms (GCM) 10K type strain sequencing project: providing services to taxonomists for standard genome sequencing and annotation.</title>
        <authorList>
            <consortium name="The Broad Institute Genomics Platform"/>
            <consortium name="The Broad Institute Genome Sequencing Center for Infectious Disease"/>
            <person name="Wu L."/>
            <person name="Ma J."/>
        </authorList>
    </citation>
    <scope>NUCLEOTIDE SEQUENCE [LARGE SCALE GENOMIC DNA]</scope>
    <source>
        <strain evidence="1 2">CGMCC 1.12562</strain>
    </source>
</reference>
<dbReference type="AlphaFoldDB" id="A0ABD5NEK2"/>
<gene>
    <name evidence="1" type="ORF">ACFOKC_08745</name>
</gene>
<dbReference type="PROSITE" id="PS51257">
    <property type="entry name" value="PROKAR_LIPOPROTEIN"/>
    <property type="match status" value="1"/>
</dbReference>